<accession>A0A9N9YS08</accession>
<evidence type="ECO:0000256" key="1">
    <source>
        <dbReference type="SAM" id="MobiDB-lite"/>
    </source>
</evidence>
<evidence type="ECO:0000313" key="3">
    <source>
        <dbReference type="Proteomes" id="UP000696573"/>
    </source>
</evidence>
<feature type="region of interest" description="Disordered" evidence="1">
    <location>
        <begin position="78"/>
        <end position="111"/>
    </location>
</feature>
<dbReference type="AlphaFoldDB" id="A0A9N9YS08"/>
<sequence length="153" mass="17078">MPPRINKREYRGLACHRCHRQKVKSDGGLRLSKLQRDIEESHIKSQRNPAGTVPCQIGNKATVTESYLKKLEGGGLLAAETSGRSSRRIPSDTVDSPRKQPIQHSDPNFGRRSMELLGENSTAEHFVSKLKEIQDLKTFLCGQGTRLDSLSII</sequence>
<organism evidence="2 3">
    <name type="scientific">Clonostachys rhizophaga</name>
    <dbReference type="NCBI Taxonomy" id="160324"/>
    <lineage>
        <taxon>Eukaryota</taxon>
        <taxon>Fungi</taxon>
        <taxon>Dikarya</taxon>
        <taxon>Ascomycota</taxon>
        <taxon>Pezizomycotina</taxon>
        <taxon>Sordariomycetes</taxon>
        <taxon>Hypocreomycetidae</taxon>
        <taxon>Hypocreales</taxon>
        <taxon>Bionectriaceae</taxon>
        <taxon>Clonostachys</taxon>
    </lineage>
</organism>
<gene>
    <name evidence="2" type="ORF">CRHIZ90672A_00015335</name>
</gene>
<keyword evidence="3" id="KW-1185">Reference proteome</keyword>
<name>A0A9N9YS08_9HYPO</name>
<evidence type="ECO:0000313" key="2">
    <source>
        <dbReference type="EMBL" id="CAH0042242.1"/>
    </source>
</evidence>
<dbReference type="EMBL" id="CABFNQ020000766">
    <property type="protein sequence ID" value="CAH0042242.1"/>
    <property type="molecule type" value="Genomic_DNA"/>
</dbReference>
<dbReference type="OrthoDB" id="3266505at2759"/>
<comment type="caution">
    <text evidence="2">The sequence shown here is derived from an EMBL/GenBank/DDBJ whole genome shotgun (WGS) entry which is preliminary data.</text>
</comment>
<reference evidence="2" key="1">
    <citation type="submission" date="2021-10" db="EMBL/GenBank/DDBJ databases">
        <authorList>
            <person name="Piombo E."/>
        </authorList>
    </citation>
    <scope>NUCLEOTIDE SEQUENCE</scope>
</reference>
<dbReference type="Proteomes" id="UP000696573">
    <property type="component" value="Unassembled WGS sequence"/>
</dbReference>
<protein>
    <submittedName>
        <fullName evidence="2">Uncharacterized protein</fullName>
    </submittedName>
</protein>
<proteinExistence type="predicted"/>